<dbReference type="GO" id="GO:0005886">
    <property type="term" value="C:plasma membrane"/>
    <property type="evidence" value="ECO:0007669"/>
    <property type="project" value="UniProtKB-SubCell"/>
</dbReference>
<keyword evidence="4 8" id="KW-0812">Transmembrane</keyword>
<dbReference type="EMBL" id="JACJVN010000033">
    <property type="protein sequence ID" value="MBB6677613.1"/>
    <property type="molecule type" value="Genomic_DNA"/>
</dbReference>
<keyword evidence="10" id="KW-1185">Reference proteome</keyword>
<keyword evidence="6 8" id="KW-1133">Transmembrane helix</keyword>
<feature type="transmembrane region" description="Helical" evidence="8">
    <location>
        <begin position="69"/>
        <end position="93"/>
    </location>
</feature>
<dbReference type="Proteomes" id="UP000574133">
    <property type="component" value="Unassembled WGS sequence"/>
</dbReference>
<dbReference type="InterPro" id="IPR007227">
    <property type="entry name" value="Cell_shape_determining_MreD"/>
</dbReference>
<protein>
    <submittedName>
        <fullName evidence="9">Rod shape-determining protein MreD</fullName>
    </submittedName>
</protein>
<organism evidence="9 10">
    <name type="scientific">Cohnella lubricantis</name>
    <dbReference type="NCBI Taxonomy" id="2163172"/>
    <lineage>
        <taxon>Bacteria</taxon>
        <taxon>Bacillati</taxon>
        <taxon>Bacillota</taxon>
        <taxon>Bacilli</taxon>
        <taxon>Bacillales</taxon>
        <taxon>Paenibacillaceae</taxon>
        <taxon>Cohnella</taxon>
    </lineage>
</organism>
<evidence type="ECO:0000256" key="6">
    <source>
        <dbReference type="ARBA" id="ARBA00022989"/>
    </source>
</evidence>
<keyword evidence="3" id="KW-1003">Cell membrane</keyword>
<reference evidence="9 10" key="1">
    <citation type="submission" date="2020-08" db="EMBL/GenBank/DDBJ databases">
        <title>Cohnella phylogeny.</title>
        <authorList>
            <person name="Dunlap C."/>
        </authorList>
    </citation>
    <scope>NUCLEOTIDE SEQUENCE [LARGE SCALE GENOMIC DNA]</scope>
    <source>
        <strain evidence="9 10">DSM 103658</strain>
    </source>
</reference>
<dbReference type="Gene3D" id="1.10.1760.20">
    <property type="match status" value="1"/>
</dbReference>
<comment type="caution">
    <text evidence="9">The sequence shown here is derived from an EMBL/GenBank/DDBJ whole genome shotgun (WGS) entry which is preliminary data.</text>
</comment>
<evidence type="ECO:0000256" key="8">
    <source>
        <dbReference type="SAM" id="Phobius"/>
    </source>
</evidence>
<comment type="similarity">
    <text evidence="2">Belongs to the MreD family.</text>
</comment>
<keyword evidence="5" id="KW-0133">Cell shape</keyword>
<comment type="subcellular location">
    <subcellularLocation>
        <location evidence="1">Cell membrane</location>
        <topology evidence="1">Multi-pass membrane protein</topology>
    </subcellularLocation>
</comment>
<evidence type="ECO:0000256" key="3">
    <source>
        <dbReference type="ARBA" id="ARBA00022475"/>
    </source>
</evidence>
<evidence type="ECO:0000256" key="5">
    <source>
        <dbReference type="ARBA" id="ARBA00022960"/>
    </source>
</evidence>
<evidence type="ECO:0000256" key="7">
    <source>
        <dbReference type="ARBA" id="ARBA00023136"/>
    </source>
</evidence>
<evidence type="ECO:0000256" key="2">
    <source>
        <dbReference type="ARBA" id="ARBA00007776"/>
    </source>
</evidence>
<evidence type="ECO:0000256" key="4">
    <source>
        <dbReference type="ARBA" id="ARBA00022692"/>
    </source>
</evidence>
<feature type="transmembrane region" description="Helical" evidence="8">
    <location>
        <begin position="135"/>
        <end position="157"/>
    </location>
</feature>
<proteinExistence type="inferred from homology"/>
<sequence>MKMLMNRTILLTILLLIVQTSLIPWLVPDAWSDRLLPNLPFVITVYVALFAGRHRGFLFGLGFGLLEDVLFYGHLMGAYGFGMALIGYMIGLVSDRRPRTLADTAVATVIGSGILNSIIYFVYKMFQLTDLTYGFAAYWQIVPTLLLELMITLLIYVPVRRWLMKNAPAAGDENAA</sequence>
<dbReference type="NCBIfam" id="TIGR03426">
    <property type="entry name" value="shape_MreD"/>
    <property type="match status" value="1"/>
</dbReference>
<keyword evidence="7 8" id="KW-0472">Membrane</keyword>
<dbReference type="Pfam" id="PF04093">
    <property type="entry name" value="MreD"/>
    <property type="match status" value="1"/>
</dbReference>
<gene>
    <name evidence="9" type="primary">mreD</name>
    <name evidence="9" type="ORF">H4Q31_09775</name>
</gene>
<dbReference type="GO" id="GO:0008360">
    <property type="term" value="P:regulation of cell shape"/>
    <property type="evidence" value="ECO:0007669"/>
    <property type="project" value="UniProtKB-KW"/>
</dbReference>
<evidence type="ECO:0000313" key="10">
    <source>
        <dbReference type="Proteomes" id="UP000574133"/>
    </source>
</evidence>
<dbReference type="AlphaFoldDB" id="A0A841T7X6"/>
<evidence type="ECO:0000313" key="9">
    <source>
        <dbReference type="EMBL" id="MBB6677613.1"/>
    </source>
</evidence>
<evidence type="ECO:0000256" key="1">
    <source>
        <dbReference type="ARBA" id="ARBA00004651"/>
    </source>
</evidence>
<feature type="transmembrane region" description="Helical" evidence="8">
    <location>
        <begin position="105"/>
        <end position="123"/>
    </location>
</feature>
<name>A0A841T7X6_9BACL</name>
<accession>A0A841T7X6</accession>